<dbReference type="AlphaFoldDB" id="A0A5D4REM5"/>
<evidence type="ECO:0000313" key="1">
    <source>
        <dbReference type="EMBL" id="TYS49270.1"/>
    </source>
</evidence>
<dbReference type="RefSeq" id="WP_148974407.1">
    <property type="nucleotide sequence ID" value="NZ_JBNIKU010000001.1"/>
</dbReference>
<comment type="caution">
    <text evidence="1">The sequence shown here is derived from an EMBL/GenBank/DDBJ whole genome shotgun (WGS) entry which is preliminary data.</text>
</comment>
<dbReference type="InterPro" id="IPR019658">
    <property type="entry name" value="DUF2515"/>
</dbReference>
<evidence type="ECO:0000313" key="2">
    <source>
        <dbReference type="Proteomes" id="UP000322139"/>
    </source>
</evidence>
<dbReference type="Proteomes" id="UP000322139">
    <property type="component" value="Unassembled WGS sequence"/>
</dbReference>
<dbReference type="Pfam" id="PF10720">
    <property type="entry name" value="DUF2515"/>
    <property type="match status" value="1"/>
</dbReference>
<protein>
    <submittedName>
        <fullName evidence="1">DUF2515 domain-containing protein</fullName>
    </submittedName>
</protein>
<accession>A0A5D4REM5</accession>
<dbReference type="EMBL" id="VTER01000004">
    <property type="protein sequence ID" value="TYS49270.1"/>
    <property type="molecule type" value="Genomic_DNA"/>
</dbReference>
<reference evidence="1 2" key="1">
    <citation type="submission" date="2019-08" db="EMBL/GenBank/DDBJ databases">
        <title>Bacillus genomes from the desert of Cuatro Cienegas, Coahuila.</title>
        <authorList>
            <person name="Olmedo-Alvarez G."/>
        </authorList>
    </citation>
    <scope>NUCLEOTIDE SEQUENCE [LARGE SCALE GENOMIC DNA]</scope>
    <source>
        <strain evidence="1 2">CH446_14T</strain>
    </source>
</reference>
<sequence>MRKTANFTFDSSERMLAEEIRSIADHYNKDNISRTDAYFDFYQSHQDILWAFLASMVSRNAGWNMCDLEEDSLSCLLGPEIRERLFLTYERANWLIFSDAFPQLLLYEYSTKKNSPMFHLLPFFHVSSFMEAEWNRYWREGDRERLMTALIINEQNLIQRPVIEHPVYKRRVFHSLFFSIQDWMHFSSVLLPTCSGRLYGASVKKFRKTDERIKLGKRLAGILFSPPHFPEFLKFAGKVPHTGSRADYEQFLNGGTRRALQTLKDTYPVISHHIHESIDWSEERRADPDWFAEEGEIKEPVLMTEWFLHKQRQLDRAAGLKKFIWFKR</sequence>
<organism evidence="1 2">
    <name type="scientific">Bacillus infantis</name>
    <dbReference type="NCBI Taxonomy" id="324767"/>
    <lineage>
        <taxon>Bacteria</taxon>
        <taxon>Bacillati</taxon>
        <taxon>Bacillota</taxon>
        <taxon>Bacilli</taxon>
        <taxon>Bacillales</taxon>
        <taxon>Bacillaceae</taxon>
        <taxon>Bacillus</taxon>
    </lineage>
</organism>
<gene>
    <name evidence="1" type="ORF">FZD51_08620</name>
</gene>
<name>A0A5D4REM5_9BACI</name>
<proteinExistence type="predicted"/>